<reference evidence="2 3" key="1">
    <citation type="submission" date="2020-08" db="EMBL/GenBank/DDBJ databases">
        <title>Acidobacteriota in marine sediments use diverse sulfur dissimilation pathways.</title>
        <authorList>
            <person name="Wasmund K."/>
        </authorList>
    </citation>
    <scope>NUCLEOTIDE SEQUENCE [LARGE SCALE GENOMIC DNA]</scope>
    <source>
        <strain evidence="2">MAG AM4</strain>
    </source>
</reference>
<dbReference type="InterPro" id="IPR021133">
    <property type="entry name" value="HEAT_type_2"/>
</dbReference>
<gene>
    <name evidence="2" type="ORF">IFK94_11870</name>
</gene>
<dbReference type="InterPro" id="IPR016024">
    <property type="entry name" value="ARM-type_fold"/>
</dbReference>
<comment type="caution">
    <text evidence="2">The sequence shown here is derived from an EMBL/GenBank/DDBJ whole genome shotgun (WGS) entry which is preliminary data.</text>
</comment>
<dbReference type="InterPro" id="IPR011989">
    <property type="entry name" value="ARM-like"/>
</dbReference>
<dbReference type="Pfam" id="PF13646">
    <property type="entry name" value="HEAT_2"/>
    <property type="match status" value="8"/>
</dbReference>
<evidence type="ECO:0000313" key="3">
    <source>
        <dbReference type="Proteomes" id="UP000648239"/>
    </source>
</evidence>
<dbReference type="SUPFAM" id="SSF48371">
    <property type="entry name" value="ARM repeat"/>
    <property type="match status" value="2"/>
</dbReference>
<dbReference type="GO" id="GO:0016491">
    <property type="term" value="F:oxidoreductase activity"/>
    <property type="evidence" value="ECO:0007669"/>
    <property type="project" value="TreeGrafter"/>
</dbReference>
<evidence type="ECO:0000313" key="2">
    <source>
        <dbReference type="EMBL" id="MBD3868814.1"/>
    </source>
</evidence>
<evidence type="ECO:0000256" key="1">
    <source>
        <dbReference type="ARBA" id="ARBA00045876"/>
    </source>
</evidence>
<dbReference type="PANTHER" id="PTHR12697:SF5">
    <property type="entry name" value="DEOXYHYPUSINE HYDROXYLASE"/>
    <property type="match status" value="1"/>
</dbReference>
<dbReference type="PANTHER" id="PTHR12697">
    <property type="entry name" value="PBS LYASE HEAT-LIKE PROTEIN"/>
    <property type="match status" value="1"/>
</dbReference>
<accession>A0A8J6Y5Y7</accession>
<dbReference type="Proteomes" id="UP000648239">
    <property type="component" value="Unassembled WGS sequence"/>
</dbReference>
<comment type="function">
    <text evidence="1">Catalyzes the hydroxylation of the N(6)-(4-aminobutyl)-L-lysine intermediate produced by deoxyhypusine synthase/DHPS on a critical lysine of the eukaryotic translation initiation factor 5A/eIF-5A. This is the second step of the post-translational modification of that lysine into an unusual amino acid residue named hypusine. Hypusination is unique to mature eIF-5A factor and is essential for its function.</text>
</comment>
<dbReference type="PROSITE" id="PS50077">
    <property type="entry name" value="HEAT_REPEAT"/>
    <property type="match status" value="1"/>
</dbReference>
<dbReference type="SMART" id="SM00567">
    <property type="entry name" value="EZ_HEAT"/>
    <property type="match status" value="20"/>
</dbReference>
<organism evidence="2 3">
    <name type="scientific">Candidatus Polarisedimenticola svalbardensis</name>
    <dbReference type="NCBI Taxonomy" id="2886004"/>
    <lineage>
        <taxon>Bacteria</taxon>
        <taxon>Pseudomonadati</taxon>
        <taxon>Acidobacteriota</taxon>
        <taxon>Candidatus Polarisedimenticolia</taxon>
        <taxon>Candidatus Polarisedimenticolales</taxon>
        <taxon>Candidatus Polarisedimenticolaceae</taxon>
        <taxon>Candidatus Polarisedimenticola</taxon>
    </lineage>
</organism>
<proteinExistence type="predicted"/>
<sequence length="1212" mass="131657">MALSPSIMMLAAQILAGAVLLGLLYVLAKRAARWYLLRTLERRVEKVRKILEKHQASKFEKVDRLLFQLGNVQDREAVEIALHEVLENDGDRFGPRLRKIYNNIGLVDHYQDRLVHSRRWVERAEAARALGQLQVVEAIPELVARMRDSHEDVKTVKQAAAQALGRMQADEAIPLLLEELSRPDDWASPHIAEQLLGFGEKILEPLILTLAESTSTNARLWAAQILGRLEDRSATPVLIERLSDRSDRVRISVTEALGRLKDRRAIPELTRVALRDPVPMVRAEAAKSMGEIGDRSVMSELVQMMSSGDYWTRLRAVEAIEKLKPDDTSPLEQALEDESRVVRGEAARALERLGVLEKRLNDLKNPDEGRVQAATDSLVRLGKAGAVESLLRATADADPDIRALVCVVLGRAGDLYAMQVMEHLFKDDHWQVRAAAAEAVGRLRPEDAVERLVPALADRDDRVRVAAIDAIRNIRPSHLGEHLDALIELFESGGVEARRSVLGSVGAAPSDSLRDLLHQALDDPDADVRYLAVKEAGRREDVGCTVALSQRLGDSDQRVRVEAACALGREASEDGIAALVESLSTSDRDFRETLTDLLAPLGVGKILDRIGIPEEINRRLALVWALGKSGDPDALPVLAQLAEDNNPDVRSAVAGALGKIDDPRSVEILGMLVNNPEPRVRAAATNGIGHLKATEMLPVLLECTDEPSSFVLGRLAVALGLMGGEPVLAGLNKIEQRLQEPEDLALVAVGYGLTGLEYGVDRALKSLSNPDLEQAISAAMEKERPEVRSRFRKNLALDGVAPVDDFRSQKLRERYIQQLLNSRDSERRSAAIRSLQSIGIGEDTGILLKVVAADPSPQVRRTALQCLAPDYRDDRVMGALLRALRDPVGEVRIAAVNAIGQSESPEHNLAILACGTLGETAVVDAVLAALCAANQGRVAAFVEELQAVEDPAGQALGARTLGQIGDPEAQEQLAAWLLTRNIELRAASVVALGSIGTRKAGDILATCTGDPALAVRVALAEVVGEYPAVSIRDCMERLAKDPANEVRASLATHLAGRDDGAAVSVLGEFAFDPETSIRVLGLLGLLRSGGAAALGEFLELFDGQPPAVVHEVRKIPREHPAFMDLADKVTMDTDPDTRVAALEALMVLDKLTPEPVRAGLQDPEPVVRLAAIEAAPMVDDPEVREMLGRLMDDPDATVRQQVRRGKLRIIKG</sequence>
<name>A0A8J6Y5Y7_9BACT</name>
<dbReference type="EMBL" id="JACXWD010000044">
    <property type="protein sequence ID" value="MBD3868814.1"/>
    <property type="molecule type" value="Genomic_DNA"/>
</dbReference>
<protein>
    <submittedName>
        <fullName evidence="2">HEAT repeat domain-containing protein</fullName>
    </submittedName>
</protein>
<dbReference type="Gene3D" id="1.25.10.10">
    <property type="entry name" value="Leucine-rich Repeat Variant"/>
    <property type="match status" value="8"/>
</dbReference>
<dbReference type="AlphaFoldDB" id="A0A8J6Y5Y7"/>
<dbReference type="InterPro" id="IPR004155">
    <property type="entry name" value="PBS_lyase_HEAT"/>
</dbReference>